<evidence type="ECO:0000256" key="7">
    <source>
        <dbReference type="ARBA" id="ARBA00023237"/>
    </source>
</evidence>
<keyword evidence="5" id="KW-0812">Transmembrane</keyword>
<dbReference type="RefSeq" id="WP_073235130.1">
    <property type="nucleotide sequence ID" value="NZ_FQUQ01000005.1"/>
</dbReference>
<feature type="signal peptide" evidence="9">
    <location>
        <begin position="1"/>
        <end position="22"/>
    </location>
</feature>
<dbReference type="GO" id="GO:0009279">
    <property type="term" value="C:cell outer membrane"/>
    <property type="evidence" value="ECO:0007669"/>
    <property type="project" value="UniProtKB-SubCell"/>
</dbReference>
<dbReference type="InterPro" id="IPR051906">
    <property type="entry name" value="TolC-like"/>
</dbReference>
<dbReference type="Proteomes" id="UP000184287">
    <property type="component" value="Unassembled WGS sequence"/>
</dbReference>
<dbReference type="AlphaFoldDB" id="A0A1M5JMF5"/>
<keyword evidence="3" id="KW-0813">Transport</keyword>
<dbReference type="Gene3D" id="1.20.1600.10">
    <property type="entry name" value="Outer membrane efflux proteins (OEP)"/>
    <property type="match status" value="1"/>
</dbReference>
<dbReference type="PANTHER" id="PTHR30026">
    <property type="entry name" value="OUTER MEMBRANE PROTEIN TOLC"/>
    <property type="match status" value="1"/>
</dbReference>
<evidence type="ECO:0000256" key="1">
    <source>
        <dbReference type="ARBA" id="ARBA00004442"/>
    </source>
</evidence>
<dbReference type="Pfam" id="PF02321">
    <property type="entry name" value="OEP"/>
    <property type="match status" value="2"/>
</dbReference>
<dbReference type="InterPro" id="IPR003423">
    <property type="entry name" value="OMP_efflux"/>
</dbReference>
<dbReference type="OrthoDB" id="1674454at2"/>
<evidence type="ECO:0000256" key="2">
    <source>
        <dbReference type="ARBA" id="ARBA00007613"/>
    </source>
</evidence>
<evidence type="ECO:0000256" key="3">
    <source>
        <dbReference type="ARBA" id="ARBA00022448"/>
    </source>
</evidence>
<comment type="similarity">
    <text evidence="2">Belongs to the outer membrane factor (OMF) (TC 1.B.17) family.</text>
</comment>
<dbReference type="STRING" id="288992.SAMN04488522_105429"/>
<feature type="coiled-coil region" evidence="8">
    <location>
        <begin position="344"/>
        <end position="378"/>
    </location>
</feature>
<evidence type="ECO:0000256" key="8">
    <source>
        <dbReference type="SAM" id="Coils"/>
    </source>
</evidence>
<dbReference type="PANTHER" id="PTHR30026:SF20">
    <property type="entry name" value="OUTER MEMBRANE PROTEIN TOLC"/>
    <property type="match status" value="1"/>
</dbReference>
<evidence type="ECO:0000256" key="9">
    <source>
        <dbReference type="SAM" id="SignalP"/>
    </source>
</evidence>
<comment type="subcellular location">
    <subcellularLocation>
        <location evidence="1">Cell outer membrane</location>
    </subcellularLocation>
</comment>
<keyword evidence="4" id="KW-1134">Transmembrane beta strand</keyword>
<dbReference type="SUPFAM" id="SSF56954">
    <property type="entry name" value="Outer membrane efflux proteins (OEP)"/>
    <property type="match status" value="1"/>
</dbReference>
<evidence type="ECO:0000256" key="4">
    <source>
        <dbReference type="ARBA" id="ARBA00022452"/>
    </source>
</evidence>
<dbReference type="EMBL" id="FQUQ01000005">
    <property type="protein sequence ID" value="SHG41757.1"/>
    <property type="molecule type" value="Genomic_DNA"/>
</dbReference>
<protein>
    <submittedName>
        <fullName evidence="10">Outer membrane protein TolC</fullName>
    </submittedName>
</protein>
<keyword evidence="8" id="KW-0175">Coiled coil</keyword>
<evidence type="ECO:0000313" key="10">
    <source>
        <dbReference type="EMBL" id="SHG41757.1"/>
    </source>
</evidence>
<keyword evidence="6" id="KW-0472">Membrane</keyword>
<dbReference type="GO" id="GO:0015562">
    <property type="term" value="F:efflux transmembrane transporter activity"/>
    <property type="evidence" value="ECO:0007669"/>
    <property type="project" value="InterPro"/>
</dbReference>
<evidence type="ECO:0000256" key="5">
    <source>
        <dbReference type="ARBA" id="ARBA00022692"/>
    </source>
</evidence>
<keyword evidence="9" id="KW-0732">Signal</keyword>
<reference evidence="11" key="1">
    <citation type="submission" date="2016-11" db="EMBL/GenBank/DDBJ databases">
        <authorList>
            <person name="Varghese N."/>
            <person name="Submissions S."/>
        </authorList>
    </citation>
    <scope>NUCLEOTIDE SEQUENCE [LARGE SCALE GENOMIC DNA]</scope>
    <source>
        <strain evidence="11">DSM 16990</strain>
    </source>
</reference>
<dbReference type="GO" id="GO:0015288">
    <property type="term" value="F:porin activity"/>
    <property type="evidence" value="ECO:0007669"/>
    <property type="project" value="TreeGrafter"/>
</dbReference>
<keyword evidence="7" id="KW-0998">Cell outer membrane</keyword>
<sequence length="462" mass="51286">MKAFLKHIFVLIIGSSPLILHAQQSGPPGLTELIDSALNKDHMLANKRLDIEFSKIDRKKLSEVYLPNADLSGKYAYLANGVNLGLPGTSLFDLISIPEINSGFTSNANLFKADLHLSSVLYAGGKVSALKSAVDAKTKAQTALMEKDRQQIITEISKAYDQLALLRQVKLLLDKSRDRYEINKKTADKALNYGLITKYEHQKVEVAQATLASKIQEYEGKRNLLLHQLEMLTGISLERLGLIENELSPVKTVNAQESIENRPEFSALSAAIEAQGFKLKAAQTWWKPKVQAAASLGYLNLFDVNMKGKHDLPVIGRFSSHTNKIEVAPNFTVGVGFKWDIFDGNKGKREVQQARIEVKKAENEKAEAEEKLKLNLIKTQTDYNNSNSELVVRQKQMKMAENALTQAGKEFKTGLIKAADLIGAESDFQSAALDYLQAVFNQRRNAIELLKATGSLNRSTIQ</sequence>
<dbReference type="GO" id="GO:1990281">
    <property type="term" value="C:efflux pump complex"/>
    <property type="evidence" value="ECO:0007669"/>
    <property type="project" value="TreeGrafter"/>
</dbReference>
<gene>
    <name evidence="10" type="ORF">SAMN04488522_105429</name>
</gene>
<organism evidence="10 11">
    <name type="scientific">Pedobacter caeni</name>
    <dbReference type="NCBI Taxonomy" id="288992"/>
    <lineage>
        <taxon>Bacteria</taxon>
        <taxon>Pseudomonadati</taxon>
        <taxon>Bacteroidota</taxon>
        <taxon>Sphingobacteriia</taxon>
        <taxon>Sphingobacteriales</taxon>
        <taxon>Sphingobacteriaceae</taxon>
        <taxon>Pedobacter</taxon>
    </lineage>
</organism>
<accession>A0A1M5JMF5</accession>
<name>A0A1M5JMF5_9SPHI</name>
<feature type="chain" id="PRO_5013132967" evidence="9">
    <location>
        <begin position="23"/>
        <end position="462"/>
    </location>
</feature>
<keyword evidence="11" id="KW-1185">Reference proteome</keyword>
<evidence type="ECO:0000256" key="6">
    <source>
        <dbReference type="ARBA" id="ARBA00023136"/>
    </source>
</evidence>
<evidence type="ECO:0000313" key="11">
    <source>
        <dbReference type="Proteomes" id="UP000184287"/>
    </source>
</evidence>
<proteinExistence type="inferred from homology"/>